<feature type="region of interest" description="Disordered" evidence="1">
    <location>
        <begin position="1"/>
        <end position="25"/>
    </location>
</feature>
<evidence type="ECO:0000313" key="2">
    <source>
        <dbReference type="EMBL" id="KAA8900217.1"/>
    </source>
</evidence>
<accession>A0A5J5EQJ3</accession>
<sequence length="264" mass="29751">MQPTASRRVEKPSWLSDQPNAAQRSQPGWLAIENTAQDRMTLLTYLQEQSGPAPNLKTCTQPVSYTDGKQKHAYLDAAKDTPAFSDYNNCHTISKALKEYRARQGTVFVFIVNLGPAVETEGQEDQPVENDSSWHSLVVCIKNHVVGIYDPSYVAKATTQLHSLRNMKLVTEFLYTMTKKKPTYKLTGDVFVSGGGNDGTKCNEMCRLWLIDQLITQEGRNIGNWEALGWDKYRANYVYKMALRGLAGFESILALESRRTSTRQ</sequence>
<name>A0A5J5EQJ3_9PEZI</name>
<comment type="caution">
    <text evidence="2">The sequence shown here is derived from an EMBL/GenBank/DDBJ whole genome shotgun (WGS) entry which is preliminary data.</text>
</comment>
<dbReference type="AlphaFoldDB" id="A0A5J5EQJ3"/>
<keyword evidence="3" id="KW-1185">Reference proteome</keyword>
<feature type="compositionally biased region" description="Polar residues" evidence="1">
    <location>
        <begin position="15"/>
        <end position="25"/>
    </location>
</feature>
<organism evidence="2 3">
    <name type="scientific">Sphaerosporella brunnea</name>
    <dbReference type="NCBI Taxonomy" id="1250544"/>
    <lineage>
        <taxon>Eukaryota</taxon>
        <taxon>Fungi</taxon>
        <taxon>Dikarya</taxon>
        <taxon>Ascomycota</taxon>
        <taxon>Pezizomycotina</taxon>
        <taxon>Pezizomycetes</taxon>
        <taxon>Pezizales</taxon>
        <taxon>Pyronemataceae</taxon>
        <taxon>Sphaerosporella</taxon>
    </lineage>
</organism>
<reference evidence="2 3" key="1">
    <citation type="submission" date="2019-09" db="EMBL/GenBank/DDBJ databases">
        <title>Draft genome of the ectomycorrhizal ascomycete Sphaerosporella brunnea.</title>
        <authorList>
            <consortium name="DOE Joint Genome Institute"/>
            <person name="Benucci G.M."/>
            <person name="Marozzi G."/>
            <person name="Antonielli L."/>
            <person name="Sanchez S."/>
            <person name="Marco P."/>
            <person name="Wang X."/>
            <person name="Falini L.B."/>
            <person name="Barry K."/>
            <person name="Haridas S."/>
            <person name="Lipzen A."/>
            <person name="Labutti K."/>
            <person name="Grigoriev I.V."/>
            <person name="Murat C."/>
            <person name="Martin F."/>
            <person name="Albertini E."/>
            <person name="Donnini D."/>
            <person name="Bonito G."/>
        </authorList>
    </citation>
    <scope>NUCLEOTIDE SEQUENCE [LARGE SCALE GENOMIC DNA]</scope>
    <source>
        <strain evidence="2 3">Sb_GMNB300</strain>
    </source>
</reference>
<gene>
    <name evidence="2" type="ORF">FN846DRAFT_989126</name>
</gene>
<dbReference type="EMBL" id="VXIS01000157">
    <property type="protein sequence ID" value="KAA8900217.1"/>
    <property type="molecule type" value="Genomic_DNA"/>
</dbReference>
<protein>
    <submittedName>
        <fullName evidence="2">Uncharacterized protein</fullName>
    </submittedName>
</protein>
<dbReference type="InParanoid" id="A0A5J5EQJ3"/>
<evidence type="ECO:0000313" key="3">
    <source>
        <dbReference type="Proteomes" id="UP000326924"/>
    </source>
</evidence>
<dbReference type="OrthoDB" id="5428636at2759"/>
<evidence type="ECO:0000256" key="1">
    <source>
        <dbReference type="SAM" id="MobiDB-lite"/>
    </source>
</evidence>
<proteinExistence type="predicted"/>
<dbReference type="Proteomes" id="UP000326924">
    <property type="component" value="Unassembled WGS sequence"/>
</dbReference>